<evidence type="ECO:0000256" key="8">
    <source>
        <dbReference type="ARBA" id="ARBA00022771"/>
    </source>
</evidence>
<dbReference type="PROSITE" id="PS50016">
    <property type="entry name" value="ZF_PHD_2"/>
    <property type="match status" value="1"/>
</dbReference>
<evidence type="ECO:0000256" key="11">
    <source>
        <dbReference type="ARBA" id="ARBA00023242"/>
    </source>
</evidence>
<sequence>MATYATSASSTSKAPLTDASAVGDVLTVCNLLEAGAVVIPNVGKGMESSMKETEPKAGIEDGVLLVLDASELQLAPDASTIVRSEDSPLFEAVKSDNAGTVKLLLSRGASLEGRNGNTALHYAVDYGRVDFTARLIAAGVDVNASNTRMITPLHLAVRRGRVDIAKMLLVNGKADSNKKDYSGNTPLHDAIFLDEASLAEEEPLGDEAVVEQDPEQIHVALAELLLSHGADANQENDTSGYSPLHQALRDGYERTAVVLLAHGANASEKSKFGVTPLHVAAAFDASESLWKELLVHGADPTARNDDGKTPLDLVPGSHSELDKLDKMEGASSASVGDAEPFQQAQVQLSVEQLVSVTEHAASVIANGVDGGATVKSAAIAIKAVGGDASSSKPPTDSATNETKAEAIAGKGDKSATNKRAYEEGAEDIVSQQLHPRKLLISAEQTTDETVGDSSDDVEMSEPIDEEEVIRNDALHSTEEDKRAHEEFCRGLEGKQQVDVYDVGTKEWLAAKIERVDDEGYTVHYMGWSSKCDEKIEKANSYRIKPRATKAAGAWAKHQVKIDKHRRGMDKKLTVLVNNPERLRRAITRRIESGALKKPKTPVKKKDESVVESKFPEEDLCGICGEIEDDELTDMILCDGGCLKSYHFSCLGIESAPEGEEWLCEQCRTNEQLCFGCGRNGTINEKGGVFCCSATSCGKFFHQTCVDANKMSRRAGGKAKPVGLLCWRHPDDELPKIPSFYLSDRNIDTVTVDSSLHLPWMFLPKRDPDASSPDDCHHFRLLLNIINDVRLQPPTYRKLGRSIYTFKQPKVSLEDSPMCVCKVQCGEDCINRLSFTECFGPAPTPGMKFNKHTRESNCTLGENCGNRALHQKVYPRFQKFHTIEKGWGLRLLESATAGQLVIEYVGEVINEEEKERRLLDHAKNSPEDKNMYIMELGKGEYIDARFKGSVSRFINHSCDPNCHLLKWRVKGVNRIAITALKDIEPGTELSYDYQFHTKQAMEWKCHSHDSPVKKLTKKEQLKQRKRAILQEKIQHDKETKSTGRRLSLTAHVSMGDRTTIEKMAVRTGPATRELQWAKYYHLFNLRQELRDLRVENVKREQLSVSGSTTAASSRSVSPVRLSGGKVESVPEVVKNRVPTEQSVPQQEPVTTEGLEDPVTKQGLEDAVTKQGPENPVAVETLVANEGPVVQP</sequence>
<dbReference type="EnsemblProtists" id="Phyra93441">
    <property type="protein sequence ID" value="Phyra93441"/>
    <property type="gene ID" value="Phyra93441"/>
</dbReference>
<reference evidence="19" key="1">
    <citation type="journal article" date="2006" name="Science">
        <title>Phytophthora genome sequences uncover evolutionary origins and mechanisms of pathogenesis.</title>
        <authorList>
            <person name="Tyler B.M."/>
            <person name="Tripathy S."/>
            <person name="Zhang X."/>
            <person name="Dehal P."/>
            <person name="Jiang R.H."/>
            <person name="Aerts A."/>
            <person name="Arredondo F.D."/>
            <person name="Baxter L."/>
            <person name="Bensasson D."/>
            <person name="Beynon J.L."/>
            <person name="Chapman J."/>
            <person name="Damasceno C.M."/>
            <person name="Dorrance A.E."/>
            <person name="Dou D."/>
            <person name="Dickerman A.W."/>
            <person name="Dubchak I.L."/>
            <person name="Garbelotto M."/>
            <person name="Gijzen M."/>
            <person name="Gordon S.G."/>
            <person name="Govers F."/>
            <person name="Grunwald N.J."/>
            <person name="Huang W."/>
            <person name="Ivors K.L."/>
            <person name="Jones R.W."/>
            <person name="Kamoun S."/>
            <person name="Krampis K."/>
            <person name="Lamour K.H."/>
            <person name="Lee M.K."/>
            <person name="McDonald W.H."/>
            <person name="Medina M."/>
            <person name="Meijer H.J."/>
            <person name="Nordberg E.K."/>
            <person name="Maclean D.J."/>
            <person name="Ospina-Giraldo M.D."/>
            <person name="Morris P.F."/>
            <person name="Phuntumart V."/>
            <person name="Putnam N.H."/>
            <person name="Rash S."/>
            <person name="Rose J.K."/>
            <person name="Sakihama Y."/>
            <person name="Salamov A.A."/>
            <person name="Savidor A."/>
            <person name="Scheuring C.F."/>
            <person name="Smith B.M."/>
            <person name="Sobral B.W."/>
            <person name="Terry A."/>
            <person name="Torto-Alalibo T.A."/>
            <person name="Win J."/>
            <person name="Xu Z."/>
            <person name="Zhang H."/>
            <person name="Grigoriev I.V."/>
            <person name="Rokhsar D.S."/>
            <person name="Boore J.L."/>
        </authorList>
    </citation>
    <scope>NUCLEOTIDE SEQUENCE [LARGE SCALE GENOMIC DNA]</scope>
    <source>
        <strain evidence="19">Pr102</strain>
    </source>
</reference>
<dbReference type="VEuPathDB" id="FungiDB:KRP23_7305"/>
<dbReference type="PROSITE" id="PS51215">
    <property type="entry name" value="AWS"/>
    <property type="match status" value="1"/>
</dbReference>
<keyword evidence="3" id="KW-0158">Chromosome</keyword>
<evidence type="ECO:0000256" key="4">
    <source>
        <dbReference type="ARBA" id="ARBA00022603"/>
    </source>
</evidence>
<dbReference type="SUPFAM" id="SSF54160">
    <property type="entry name" value="Chromo domain-like"/>
    <property type="match status" value="1"/>
</dbReference>
<dbReference type="GO" id="GO:0032259">
    <property type="term" value="P:methylation"/>
    <property type="evidence" value="ECO:0007669"/>
    <property type="project" value="UniProtKB-KW"/>
</dbReference>
<evidence type="ECO:0000259" key="15">
    <source>
        <dbReference type="PROSITE" id="PS50016"/>
    </source>
</evidence>
<evidence type="ECO:0000313" key="18">
    <source>
        <dbReference type="EnsemblProtists" id="Phyra93441"/>
    </source>
</evidence>
<dbReference type="InterPro" id="IPR036770">
    <property type="entry name" value="Ankyrin_rpt-contain_sf"/>
</dbReference>
<dbReference type="SUPFAM" id="SSF48403">
    <property type="entry name" value="Ankyrin repeat"/>
    <property type="match status" value="1"/>
</dbReference>
<name>H3HAU7_PHYRM</name>
<dbReference type="PRINTS" id="PR01415">
    <property type="entry name" value="ANKYRIN"/>
</dbReference>
<feature type="repeat" description="ANK" evidence="12">
    <location>
        <begin position="239"/>
        <end position="271"/>
    </location>
</feature>
<keyword evidence="4" id="KW-0489">Methyltransferase</keyword>
<evidence type="ECO:0000256" key="7">
    <source>
        <dbReference type="ARBA" id="ARBA00022723"/>
    </source>
</evidence>
<dbReference type="SMART" id="SM00248">
    <property type="entry name" value="ANK"/>
    <property type="match status" value="7"/>
</dbReference>
<dbReference type="GO" id="GO:0008270">
    <property type="term" value="F:zinc ion binding"/>
    <property type="evidence" value="ECO:0007669"/>
    <property type="project" value="UniProtKB-KW"/>
</dbReference>
<dbReference type="InterPro" id="IPR001965">
    <property type="entry name" value="Znf_PHD"/>
</dbReference>
<keyword evidence="11" id="KW-0539">Nucleus</keyword>
<evidence type="ECO:0000256" key="3">
    <source>
        <dbReference type="ARBA" id="ARBA00022454"/>
    </source>
</evidence>
<dbReference type="InterPro" id="IPR016197">
    <property type="entry name" value="Chromo-like_dom_sf"/>
</dbReference>
<dbReference type="SMART" id="SM00317">
    <property type="entry name" value="SET"/>
    <property type="match status" value="1"/>
</dbReference>
<dbReference type="Gene3D" id="2.30.30.140">
    <property type="match status" value="1"/>
</dbReference>
<feature type="region of interest" description="Disordered" evidence="14">
    <location>
        <begin position="1099"/>
        <end position="1159"/>
    </location>
</feature>
<evidence type="ECO:0008006" key="20">
    <source>
        <dbReference type="Google" id="ProtNLM"/>
    </source>
</evidence>
<keyword evidence="8 13" id="KW-0863">Zinc-finger</keyword>
<dbReference type="PROSITE" id="PS50297">
    <property type="entry name" value="ANK_REP_REGION"/>
    <property type="match status" value="4"/>
</dbReference>
<dbReference type="InterPro" id="IPR002110">
    <property type="entry name" value="Ankyrin_rpt"/>
</dbReference>
<feature type="repeat" description="ANK" evidence="12">
    <location>
        <begin position="115"/>
        <end position="147"/>
    </location>
</feature>
<evidence type="ECO:0000256" key="12">
    <source>
        <dbReference type="PROSITE-ProRule" id="PRU00023"/>
    </source>
</evidence>
<dbReference type="eggNOG" id="KOG1083">
    <property type="taxonomic scope" value="Eukaryota"/>
</dbReference>
<accession>H3HAU7</accession>
<dbReference type="InterPro" id="IPR006560">
    <property type="entry name" value="AWS_dom"/>
</dbReference>
<evidence type="ECO:0000256" key="2">
    <source>
        <dbReference type="ARBA" id="ARBA00004286"/>
    </source>
</evidence>
<feature type="compositionally biased region" description="Polar residues" evidence="14">
    <location>
        <begin position="1137"/>
        <end position="1148"/>
    </location>
</feature>
<dbReference type="InterPro" id="IPR001214">
    <property type="entry name" value="SET_dom"/>
</dbReference>
<dbReference type="eggNOG" id="KOG1081">
    <property type="taxonomic scope" value="Eukaryota"/>
</dbReference>
<dbReference type="Pfam" id="PF00628">
    <property type="entry name" value="PHD"/>
    <property type="match status" value="1"/>
</dbReference>
<dbReference type="PROSITE" id="PS50280">
    <property type="entry name" value="SET"/>
    <property type="match status" value="1"/>
</dbReference>
<evidence type="ECO:0000256" key="9">
    <source>
        <dbReference type="ARBA" id="ARBA00022833"/>
    </source>
</evidence>
<dbReference type="SUPFAM" id="SSF57903">
    <property type="entry name" value="FYVE/PHD zinc finger"/>
    <property type="match status" value="1"/>
</dbReference>
<dbReference type="InterPro" id="IPR019786">
    <property type="entry name" value="Zinc_finger_PHD-type_CS"/>
</dbReference>
<feature type="region of interest" description="Disordered" evidence="14">
    <location>
        <begin position="299"/>
        <end position="319"/>
    </location>
</feature>
<protein>
    <recommendedName>
        <fullName evidence="20">Histone-lysine N-methyltransferase</fullName>
    </recommendedName>
</protein>
<dbReference type="SMART" id="SM00249">
    <property type="entry name" value="PHD"/>
    <property type="match status" value="2"/>
</dbReference>
<dbReference type="InterPro" id="IPR011011">
    <property type="entry name" value="Znf_FYVE_PHD"/>
</dbReference>
<evidence type="ECO:0000256" key="6">
    <source>
        <dbReference type="ARBA" id="ARBA00022691"/>
    </source>
</evidence>
<dbReference type="InterPro" id="IPR055198">
    <property type="entry name" value="NSD_PHD"/>
</dbReference>
<dbReference type="VEuPathDB" id="FungiDB:KRP22_12412"/>
<dbReference type="EMBL" id="DS565999">
    <property type="status" value="NOT_ANNOTATED_CDS"/>
    <property type="molecule type" value="Genomic_DNA"/>
</dbReference>
<dbReference type="GO" id="GO:0000785">
    <property type="term" value="C:chromatin"/>
    <property type="evidence" value="ECO:0000318"/>
    <property type="project" value="GO_Central"/>
</dbReference>
<feature type="compositionally biased region" description="Polar residues" evidence="14">
    <location>
        <begin position="1101"/>
        <end position="1115"/>
    </location>
</feature>
<feature type="domain" description="SET" evidence="16">
    <location>
        <begin position="874"/>
        <end position="993"/>
    </location>
</feature>
<keyword evidence="19" id="KW-1185">Reference proteome</keyword>
<feature type="compositionally biased region" description="Polar residues" evidence="14">
    <location>
        <begin position="388"/>
        <end position="401"/>
    </location>
</feature>
<dbReference type="Proteomes" id="UP000005238">
    <property type="component" value="Unassembled WGS sequence"/>
</dbReference>
<evidence type="ECO:0000256" key="14">
    <source>
        <dbReference type="SAM" id="MobiDB-lite"/>
    </source>
</evidence>
<keyword evidence="5" id="KW-0808">Transferase</keyword>
<dbReference type="HOGENOM" id="CLU_007945_0_0_1"/>
<dbReference type="PROSITE" id="PS01359">
    <property type="entry name" value="ZF_PHD_1"/>
    <property type="match status" value="1"/>
</dbReference>
<keyword evidence="6" id="KW-0949">S-adenosyl-L-methionine</keyword>
<dbReference type="Pfam" id="PF00856">
    <property type="entry name" value="SET"/>
    <property type="match status" value="1"/>
</dbReference>
<dbReference type="AlphaFoldDB" id="H3HAU7"/>
<feature type="region of interest" description="Disordered" evidence="14">
    <location>
        <begin position="386"/>
        <end position="418"/>
    </location>
</feature>
<evidence type="ECO:0000256" key="1">
    <source>
        <dbReference type="ARBA" id="ARBA00004123"/>
    </source>
</evidence>
<dbReference type="Gene3D" id="2.170.270.10">
    <property type="entry name" value="SET domain"/>
    <property type="match status" value="1"/>
</dbReference>
<feature type="repeat" description="ANK" evidence="12">
    <location>
        <begin position="84"/>
        <end position="116"/>
    </location>
</feature>
<feature type="domain" description="PHD-type" evidence="15">
    <location>
        <begin position="617"/>
        <end position="669"/>
    </location>
</feature>
<dbReference type="eggNOG" id="KOG4177">
    <property type="taxonomic scope" value="Eukaryota"/>
</dbReference>
<dbReference type="GO" id="GO:0006355">
    <property type="term" value="P:regulation of DNA-templated transcription"/>
    <property type="evidence" value="ECO:0000318"/>
    <property type="project" value="GO_Central"/>
</dbReference>
<dbReference type="SUPFAM" id="SSF82199">
    <property type="entry name" value="SET domain"/>
    <property type="match status" value="1"/>
</dbReference>
<keyword evidence="9" id="KW-0862">Zinc</keyword>
<evidence type="ECO:0000256" key="10">
    <source>
        <dbReference type="ARBA" id="ARBA00022853"/>
    </source>
</evidence>
<dbReference type="PANTHER" id="PTHR22884">
    <property type="entry name" value="SET DOMAIN PROTEINS"/>
    <property type="match status" value="1"/>
</dbReference>
<proteinExistence type="predicted"/>
<dbReference type="PROSITE" id="PS50088">
    <property type="entry name" value="ANK_REPEAT"/>
    <property type="match status" value="5"/>
</dbReference>
<dbReference type="InterPro" id="IPR050777">
    <property type="entry name" value="SET2_Histone-Lys_MeTrsfase"/>
</dbReference>
<evidence type="ECO:0000256" key="13">
    <source>
        <dbReference type="PROSITE-ProRule" id="PRU00146"/>
    </source>
</evidence>
<keyword evidence="10" id="KW-0156">Chromatin regulator</keyword>
<dbReference type="InterPro" id="IPR046341">
    <property type="entry name" value="SET_dom_sf"/>
</dbReference>
<dbReference type="InterPro" id="IPR013083">
    <property type="entry name" value="Znf_RING/FYVE/PHD"/>
</dbReference>
<keyword evidence="7" id="KW-0479">Metal-binding</keyword>
<evidence type="ECO:0000259" key="16">
    <source>
        <dbReference type="PROSITE" id="PS50280"/>
    </source>
</evidence>
<dbReference type="Pfam" id="PF22908">
    <property type="entry name" value="PHD_NSD"/>
    <property type="match status" value="1"/>
</dbReference>
<dbReference type="InterPro" id="IPR019787">
    <property type="entry name" value="Znf_PHD-finger"/>
</dbReference>
<dbReference type="GO" id="GO:0005634">
    <property type="term" value="C:nucleus"/>
    <property type="evidence" value="ECO:0000318"/>
    <property type="project" value="GO_Central"/>
</dbReference>
<feature type="domain" description="AWS" evidence="17">
    <location>
        <begin position="813"/>
        <end position="872"/>
    </location>
</feature>
<feature type="repeat" description="ANK" evidence="12">
    <location>
        <begin position="272"/>
        <end position="305"/>
    </location>
</feature>
<dbReference type="Gene3D" id="1.25.40.20">
    <property type="entry name" value="Ankyrin repeat-containing domain"/>
    <property type="match status" value="2"/>
</dbReference>
<dbReference type="STRING" id="164328.H3HAU7"/>
<dbReference type="Pfam" id="PF12796">
    <property type="entry name" value="Ank_2"/>
    <property type="match status" value="2"/>
</dbReference>
<evidence type="ECO:0000313" key="19">
    <source>
        <dbReference type="Proteomes" id="UP000005238"/>
    </source>
</evidence>
<dbReference type="GO" id="GO:0046975">
    <property type="term" value="F:histone H3K36 methyltransferase activity"/>
    <property type="evidence" value="ECO:0000318"/>
    <property type="project" value="GO_Central"/>
</dbReference>
<organism evidence="18 19">
    <name type="scientific">Phytophthora ramorum</name>
    <name type="common">Sudden oak death agent</name>
    <dbReference type="NCBI Taxonomy" id="164328"/>
    <lineage>
        <taxon>Eukaryota</taxon>
        <taxon>Sar</taxon>
        <taxon>Stramenopiles</taxon>
        <taxon>Oomycota</taxon>
        <taxon>Peronosporomycetes</taxon>
        <taxon>Peronosporales</taxon>
        <taxon>Peronosporaceae</taxon>
        <taxon>Phytophthora</taxon>
    </lineage>
</organism>
<dbReference type="Gene3D" id="3.30.40.10">
    <property type="entry name" value="Zinc/RING finger domain, C3HC4 (zinc finger)"/>
    <property type="match status" value="2"/>
</dbReference>
<evidence type="ECO:0000256" key="5">
    <source>
        <dbReference type="ARBA" id="ARBA00022679"/>
    </source>
</evidence>
<evidence type="ECO:0000259" key="17">
    <source>
        <dbReference type="PROSITE" id="PS51215"/>
    </source>
</evidence>
<comment type="subcellular location">
    <subcellularLocation>
        <location evidence="2">Chromosome</location>
    </subcellularLocation>
    <subcellularLocation>
        <location evidence="1">Nucleus</location>
    </subcellularLocation>
</comment>
<dbReference type="CDD" id="cd15565">
    <property type="entry name" value="PHD2_NSD"/>
    <property type="match status" value="1"/>
</dbReference>
<dbReference type="VEuPathDB" id="FungiDB:KRP23_7304"/>
<keyword evidence="12" id="KW-0040">ANK repeat</keyword>
<reference evidence="18" key="2">
    <citation type="submission" date="2015-06" db="UniProtKB">
        <authorList>
            <consortium name="EnsemblProtists"/>
        </authorList>
    </citation>
    <scope>IDENTIFICATION</scope>
    <source>
        <strain evidence="18">Pr102</strain>
    </source>
</reference>
<feature type="repeat" description="ANK" evidence="12">
    <location>
        <begin position="148"/>
        <end position="172"/>
    </location>
</feature>
<dbReference type="Pfam" id="PF00023">
    <property type="entry name" value="Ank"/>
    <property type="match status" value="1"/>
</dbReference>
<dbReference type="InParanoid" id="H3HAU7"/>